<dbReference type="Proteomes" id="UP000287533">
    <property type="component" value="Unassembled WGS sequence"/>
</dbReference>
<keyword evidence="2" id="KW-1185">Reference proteome</keyword>
<evidence type="ECO:0000313" key="2">
    <source>
        <dbReference type="Proteomes" id="UP000287533"/>
    </source>
</evidence>
<evidence type="ECO:0000313" key="1">
    <source>
        <dbReference type="EMBL" id="RSX53258.1"/>
    </source>
</evidence>
<name>A0A430FKN1_9BIFI</name>
<gene>
    <name evidence="1" type="ORF">D2E25_1231</name>
</gene>
<dbReference type="AlphaFoldDB" id="A0A430FKN1"/>
<sequence>MQHGRGQEAQSRCAGRMLAAVLVVVLIVATVIAGIHVTRGNVVGSLTILMNAAVQRARNGSSANTTTTANDDSVMPSDVAAQRYPRLVSSTDFNNNGADDYADIVEGARQDAQAHPTYDDGYYQGGYPPDDRGACTDLVWRAFRNAGYDLKAMVDADIAADPTTYKAVAPKADPNIDFRRTGVLDAFFAKYGQQLTTDIAQHDQWQPGDIVVFEHTRHIGVISDKRDKDGNPYVLHNMNQLHRENDYLAFQRHMTVTGHYRWDAARVPADVLRAWH</sequence>
<evidence type="ECO:0008006" key="3">
    <source>
        <dbReference type="Google" id="ProtNLM"/>
    </source>
</evidence>
<accession>A0A430FKN1</accession>
<dbReference type="InterPro" id="IPR009706">
    <property type="entry name" value="DUF1287"/>
</dbReference>
<protein>
    <recommendedName>
        <fullName evidence="3">DUF1287 domain-containing protein</fullName>
    </recommendedName>
</protein>
<proteinExistence type="predicted"/>
<organism evidence="1 2">
    <name type="scientific">Bifidobacterium goeldii</name>
    <dbReference type="NCBI Taxonomy" id="2306975"/>
    <lineage>
        <taxon>Bacteria</taxon>
        <taxon>Bacillati</taxon>
        <taxon>Actinomycetota</taxon>
        <taxon>Actinomycetes</taxon>
        <taxon>Bifidobacteriales</taxon>
        <taxon>Bifidobacteriaceae</taxon>
        <taxon>Bifidobacterium</taxon>
    </lineage>
</organism>
<dbReference type="EMBL" id="QXGL01000003">
    <property type="protein sequence ID" value="RSX53258.1"/>
    <property type="molecule type" value="Genomic_DNA"/>
</dbReference>
<dbReference type="Gene3D" id="3.90.1720.10">
    <property type="entry name" value="endopeptidase domain like (from Nostoc punctiforme)"/>
    <property type="match status" value="1"/>
</dbReference>
<reference evidence="1 2" key="1">
    <citation type="submission" date="2018-09" db="EMBL/GenBank/DDBJ databases">
        <title>Characterization of the phylogenetic diversity of five novel species belonging to the genus Bifidobacterium.</title>
        <authorList>
            <person name="Lugli G.A."/>
            <person name="Duranti S."/>
            <person name="Milani C."/>
        </authorList>
    </citation>
    <scope>NUCLEOTIDE SEQUENCE [LARGE SCALE GENOMIC DNA]</scope>
    <source>
        <strain evidence="1 2">2034B</strain>
    </source>
</reference>
<dbReference type="Pfam" id="PF06940">
    <property type="entry name" value="DUF1287"/>
    <property type="match status" value="1"/>
</dbReference>
<comment type="caution">
    <text evidence="1">The sequence shown here is derived from an EMBL/GenBank/DDBJ whole genome shotgun (WGS) entry which is preliminary data.</text>
</comment>